<dbReference type="PANTHER" id="PTHR39176">
    <property type="entry name" value="PERIPLASMIC PROTEIN-RELATED"/>
    <property type="match status" value="1"/>
</dbReference>
<dbReference type="AlphaFoldDB" id="A0A7W9EWT6"/>
<comment type="caution">
    <text evidence="3">The sequence shown here is derived from an EMBL/GenBank/DDBJ whole genome shotgun (WGS) entry which is preliminary data.</text>
</comment>
<dbReference type="Gene3D" id="1.20.1270.180">
    <property type="match status" value="1"/>
</dbReference>
<reference evidence="3 4" key="1">
    <citation type="submission" date="2020-08" db="EMBL/GenBank/DDBJ databases">
        <title>Genomic Encyclopedia of Type Strains, Phase IV (KMG-IV): sequencing the most valuable type-strain genomes for metagenomic binning, comparative biology and taxonomic classification.</title>
        <authorList>
            <person name="Goeker M."/>
        </authorList>
    </citation>
    <scope>NUCLEOTIDE SEQUENCE [LARGE SCALE GENOMIC DNA]</scope>
    <source>
        <strain evidence="3 4">DSM 100044</strain>
    </source>
</reference>
<feature type="chain" id="PRO_5030979486" evidence="1">
    <location>
        <begin position="18"/>
        <end position="112"/>
    </location>
</feature>
<dbReference type="Pfam" id="PF07007">
    <property type="entry name" value="LprI"/>
    <property type="match status" value="1"/>
</dbReference>
<name>A0A7W9EWT6_9SPHN</name>
<evidence type="ECO:0000256" key="1">
    <source>
        <dbReference type="SAM" id="SignalP"/>
    </source>
</evidence>
<gene>
    <name evidence="3" type="ORF">FHS94_002922</name>
</gene>
<dbReference type="PANTHER" id="PTHR39176:SF1">
    <property type="entry name" value="PERIPLASMIC PROTEIN"/>
    <property type="match status" value="1"/>
</dbReference>
<sequence>MRLALLSLALLATPVAAQTQQSLNTQAAVDHRRADALLNAQYRTTMAQARRAGGRSASLLLASQRAWLKYRDAECGRSAAQYEGGSMQPMQHSACLAQLTRLRTRELKGDPR</sequence>
<dbReference type="RefSeq" id="WP_184058997.1">
    <property type="nucleotide sequence ID" value="NZ_JACIJK010000009.1"/>
</dbReference>
<organism evidence="3 4">
    <name type="scientific">Sphingomonas aerophila</name>
    <dbReference type="NCBI Taxonomy" id="1344948"/>
    <lineage>
        <taxon>Bacteria</taxon>
        <taxon>Pseudomonadati</taxon>
        <taxon>Pseudomonadota</taxon>
        <taxon>Alphaproteobacteria</taxon>
        <taxon>Sphingomonadales</taxon>
        <taxon>Sphingomonadaceae</taxon>
        <taxon>Sphingomonas</taxon>
    </lineage>
</organism>
<accession>A0A7W9EWT6</accession>
<keyword evidence="1" id="KW-0732">Signal</keyword>
<evidence type="ECO:0000313" key="4">
    <source>
        <dbReference type="Proteomes" id="UP000546200"/>
    </source>
</evidence>
<proteinExistence type="predicted"/>
<dbReference type="Proteomes" id="UP000546200">
    <property type="component" value="Unassembled WGS sequence"/>
</dbReference>
<feature type="domain" description="Lysozyme inhibitor LprI-like N-terminal" evidence="2">
    <location>
        <begin position="16"/>
        <end position="107"/>
    </location>
</feature>
<protein>
    <submittedName>
        <fullName evidence="3">Uncharacterized protein YecT (DUF1311 family)</fullName>
    </submittedName>
</protein>
<dbReference type="EMBL" id="JACIJK010000009">
    <property type="protein sequence ID" value="MBB5716062.1"/>
    <property type="molecule type" value="Genomic_DNA"/>
</dbReference>
<dbReference type="InterPro" id="IPR009739">
    <property type="entry name" value="LprI-like_N"/>
</dbReference>
<evidence type="ECO:0000259" key="2">
    <source>
        <dbReference type="Pfam" id="PF07007"/>
    </source>
</evidence>
<keyword evidence="4" id="KW-1185">Reference proteome</keyword>
<feature type="signal peptide" evidence="1">
    <location>
        <begin position="1"/>
        <end position="17"/>
    </location>
</feature>
<evidence type="ECO:0000313" key="3">
    <source>
        <dbReference type="EMBL" id="MBB5716062.1"/>
    </source>
</evidence>